<dbReference type="FunFam" id="2.40.50.140:FF:000041">
    <property type="entry name" value="Replication protein A subunit"/>
    <property type="match status" value="1"/>
</dbReference>
<dbReference type="InterPro" id="IPR007199">
    <property type="entry name" value="Rep_factor-A_N"/>
</dbReference>
<keyword evidence="18" id="KW-1185">Reference proteome</keyword>
<dbReference type="PANTHER" id="PTHR47165:SF4">
    <property type="entry name" value="OS03G0429900 PROTEIN"/>
    <property type="match status" value="1"/>
</dbReference>
<evidence type="ECO:0000256" key="2">
    <source>
        <dbReference type="ARBA" id="ARBA00005690"/>
    </source>
</evidence>
<sequence length="652" mass="70192">MDLTEGALSTIMNGGNVEAPIMQILGSKKISGAGDNERYRLLISDGVHVNSFAMLATQLNDRIRNGDLSDNTIVRVKRHITSSVPNSGKGQKRVMIILDVEVVAPGSEVGGRIGNPVSWSADASAAPAAPAPVAAPTAAPAASSRPASANSCALSSSNSPPAKAPPSRPSPQKPFSANAGNRGGYGGGYGNNIRSPNKGMGGMELSPNASTHPIASLTPYQNKWVIKARVTGKTNIRHWSNSKGEGSLFSFDLVDESGEIRATAFRDQCEKFHPMIEVGKVYLITKAQLKTANKKFSSLNNDYEMSLTGETQIIPVHEDDSGVPQIKFNFSSLNDIENMEPNASVDVIGVVKSVGEVVTFVAKTSNRELKKRDVTIVDRTNTAVNLTLWGQDAEEFDGSCQPVVAVKGGKVNEFQGSKTVSLPGNATFQINPDIPESHELKGWYDDEGSTATFKSISQRTGGGGGGFGSDNDLITIKDARDQGLGSGGKPDYFSVKGTLIMIKSENAIYQACPGENCNKKVIDQQNGMFRCEKCGRDYPNYKPRLLLSCSVGDWSDNAWVSIFQEVAEVILGKSPEELDELKQSSADAYQQVFQAAQFKSFTFRMRTQMSVYNDEQRMKMNVVSAKKIDHKAYCGSLLTELKEVLGMGTVSK</sequence>
<feature type="compositionally biased region" description="Pro residues" evidence="12">
    <location>
        <begin position="162"/>
        <end position="172"/>
    </location>
</feature>
<dbReference type="CDD" id="cd04475">
    <property type="entry name" value="RPA1_DBD_B"/>
    <property type="match status" value="1"/>
</dbReference>
<feature type="domain" description="Replication factor-A protein 1 N-terminal" evidence="14">
    <location>
        <begin position="3"/>
        <end position="104"/>
    </location>
</feature>
<comment type="subcellular location">
    <subcellularLocation>
        <location evidence="1 11">Nucleus</location>
    </subcellularLocation>
</comment>
<dbReference type="GO" id="GO:0003677">
    <property type="term" value="F:DNA binding"/>
    <property type="evidence" value="ECO:0007669"/>
    <property type="project" value="UniProtKB-KW"/>
</dbReference>
<evidence type="ECO:0000256" key="12">
    <source>
        <dbReference type="SAM" id="MobiDB-lite"/>
    </source>
</evidence>
<evidence type="ECO:0000256" key="4">
    <source>
        <dbReference type="ARBA" id="ARBA00022723"/>
    </source>
</evidence>
<keyword evidence="8 11" id="KW-0539">Nucleus</keyword>
<evidence type="ECO:0000256" key="1">
    <source>
        <dbReference type="ARBA" id="ARBA00004123"/>
    </source>
</evidence>
<feature type="compositionally biased region" description="Gly residues" evidence="12">
    <location>
        <begin position="181"/>
        <end position="190"/>
    </location>
</feature>
<dbReference type="Gene3D" id="2.40.50.140">
    <property type="entry name" value="Nucleic acid-binding proteins"/>
    <property type="match status" value="4"/>
</dbReference>
<feature type="domain" description="Replication protein A OB" evidence="16">
    <location>
        <begin position="333"/>
        <end position="430"/>
    </location>
</feature>
<dbReference type="FunFam" id="2.40.50.140:FF:000064">
    <property type="entry name" value="Replication protein A subunit"/>
    <property type="match status" value="1"/>
</dbReference>
<dbReference type="FunFam" id="2.40.50.140:FF:000117">
    <property type="entry name" value="Replication protein A subunit"/>
    <property type="match status" value="1"/>
</dbReference>
<dbReference type="PANTHER" id="PTHR47165">
    <property type="entry name" value="OS03G0429900 PROTEIN"/>
    <property type="match status" value="1"/>
</dbReference>
<dbReference type="AlphaFoldDB" id="A0AAV7XUE8"/>
<dbReference type="FunFam" id="2.40.50.140:FF:000090">
    <property type="entry name" value="Replication protein A subunit"/>
    <property type="match status" value="1"/>
</dbReference>
<comment type="function">
    <text evidence="9 11">As part of the heterotrimeric replication protein A complex (RPA/RP-A), binds and stabilizes single-stranded DNA intermediates, that form during DNA replication or upon DNA stress. It prevents their reannealing and in parallel, recruits and activates different proteins and complexes involved in DNA metabolism. Thereby, it plays an essential role both in DNA replication and the cellular response to DNA damage.</text>
</comment>
<dbReference type="GO" id="GO:0006310">
    <property type="term" value="P:DNA recombination"/>
    <property type="evidence" value="ECO:0007669"/>
    <property type="project" value="InterPro"/>
</dbReference>
<dbReference type="CDD" id="cd04476">
    <property type="entry name" value="RPA1_DBD_C"/>
    <property type="match status" value="1"/>
</dbReference>
<evidence type="ECO:0000313" key="18">
    <source>
        <dbReference type="Proteomes" id="UP001075354"/>
    </source>
</evidence>
<dbReference type="InterPro" id="IPR031657">
    <property type="entry name" value="REPA_OB_2"/>
</dbReference>
<dbReference type="Pfam" id="PF01336">
    <property type="entry name" value="tRNA_anti-codon"/>
    <property type="match status" value="1"/>
</dbReference>
<feature type="compositionally biased region" description="Low complexity" evidence="12">
    <location>
        <begin position="137"/>
        <end position="161"/>
    </location>
</feature>
<evidence type="ECO:0000256" key="7">
    <source>
        <dbReference type="ARBA" id="ARBA00023125"/>
    </source>
</evidence>
<dbReference type="CDD" id="cd04474">
    <property type="entry name" value="RPA1_DBD_A"/>
    <property type="match status" value="1"/>
</dbReference>
<evidence type="ECO:0000259" key="13">
    <source>
        <dbReference type="Pfam" id="PF01336"/>
    </source>
</evidence>
<dbReference type="InterPro" id="IPR004591">
    <property type="entry name" value="Rfa1"/>
</dbReference>
<keyword evidence="3 11" id="KW-0235">DNA replication</keyword>
<feature type="domain" description="Replication factor A C-terminal" evidence="15">
    <location>
        <begin position="492"/>
        <end position="635"/>
    </location>
</feature>
<reference evidence="17" key="1">
    <citation type="submission" date="2022-12" db="EMBL/GenBank/DDBJ databases">
        <title>Chromosome-level genome assembly of the bean flower thrips Megalurothrips usitatus.</title>
        <authorList>
            <person name="Ma L."/>
            <person name="Liu Q."/>
            <person name="Li H."/>
            <person name="Cai W."/>
        </authorList>
    </citation>
    <scope>NUCLEOTIDE SEQUENCE</scope>
    <source>
        <strain evidence="17">Cailab_2022a</strain>
    </source>
</reference>
<dbReference type="InterPro" id="IPR004365">
    <property type="entry name" value="NA-bd_OB_tRNA"/>
</dbReference>
<evidence type="ECO:0000259" key="15">
    <source>
        <dbReference type="Pfam" id="PF08646"/>
    </source>
</evidence>
<evidence type="ECO:0000256" key="3">
    <source>
        <dbReference type="ARBA" id="ARBA00022705"/>
    </source>
</evidence>
<dbReference type="InterPro" id="IPR013955">
    <property type="entry name" value="Rep_factor-A_C"/>
</dbReference>
<dbReference type="GO" id="GO:0008270">
    <property type="term" value="F:zinc ion binding"/>
    <property type="evidence" value="ECO:0007669"/>
    <property type="project" value="UniProtKB-KW"/>
</dbReference>
<dbReference type="InterPro" id="IPR012340">
    <property type="entry name" value="NA-bd_OB-fold"/>
</dbReference>
<dbReference type="NCBIfam" id="TIGR00617">
    <property type="entry name" value="rpa1"/>
    <property type="match status" value="1"/>
</dbReference>
<keyword evidence="7 11" id="KW-0238">DNA-binding</keyword>
<evidence type="ECO:0000256" key="11">
    <source>
        <dbReference type="RuleBase" id="RU364130"/>
    </source>
</evidence>
<keyword evidence="6 11" id="KW-0862">Zinc</keyword>
<dbReference type="GO" id="GO:0005634">
    <property type="term" value="C:nucleus"/>
    <property type="evidence" value="ECO:0007669"/>
    <property type="project" value="UniProtKB-SubCell"/>
</dbReference>
<gene>
    <name evidence="17" type="ORF">ONE63_007106</name>
</gene>
<comment type="subunit">
    <text evidence="10 11">Component of the heterotrimeric canonical replication protein A complex (RPA).</text>
</comment>
<dbReference type="GO" id="GO:0006281">
    <property type="term" value="P:DNA repair"/>
    <property type="evidence" value="ECO:0007669"/>
    <property type="project" value="InterPro"/>
</dbReference>
<evidence type="ECO:0000256" key="9">
    <source>
        <dbReference type="ARBA" id="ARBA00058595"/>
    </source>
</evidence>
<evidence type="ECO:0000313" key="17">
    <source>
        <dbReference type="EMBL" id="KAJ1528713.1"/>
    </source>
</evidence>
<proteinExistence type="inferred from homology"/>
<accession>A0AAV7XUE8</accession>
<feature type="region of interest" description="Disordered" evidence="12">
    <location>
        <begin position="137"/>
        <end position="207"/>
    </location>
</feature>
<organism evidence="17 18">
    <name type="scientific">Megalurothrips usitatus</name>
    <name type="common">bean blossom thrips</name>
    <dbReference type="NCBI Taxonomy" id="439358"/>
    <lineage>
        <taxon>Eukaryota</taxon>
        <taxon>Metazoa</taxon>
        <taxon>Ecdysozoa</taxon>
        <taxon>Arthropoda</taxon>
        <taxon>Hexapoda</taxon>
        <taxon>Insecta</taxon>
        <taxon>Pterygota</taxon>
        <taxon>Neoptera</taxon>
        <taxon>Paraneoptera</taxon>
        <taxon>Thysanoptera</taxon>
        <taxon>Terebrantia</taxon>
        <taxon>Thripoidea</taxon>
        <taxon>Thripidae</taxon>
        <taxon>Megalurothrips</taxon>
    </lineage>
</organism>
<comment type="caution">
    <text evidence="17">The sequence shown here is derived from an EMBL/GenBank/DDBJ whole genome shotgun (WGS) entry which is preliminary data.</text>
</comment>
<dbReference type="Proteomes" id="UP001075354">
    <property type="component" value="Chromosome 4"/>
</dbReference>
<dbReference type="CDD" id="cd04477">
    <property type="entry name" value="RPA1N"/>
    <property type="match status" value="1"/>
</dbReference>
<evidence type="ECO:0000256" key="6">
    <source>
        <dbReference type="ARBA" id="ARBA00022833"/>
    </source>
</evidence>
<evidence type="ECO:0000259" key="16">
    <source>
        <dbReference type="Pfam" id="PF16900"/>
    </source>
</evidence>
<evidence type="ECO:0000256" key="8">
    <source>
        <dbReference type="ARBA" id="ARBA00023242"/>
    </source>
</evidence>
<evidence type="ECO:0000256" key="5">
    <source>
        <dbReference type="ARBA" id="ARBA00022771"/>
    </source>
</evidence>
<dbReference type="GO" id="GO:0006260">
    <property type="term" value="P:DNA replication"/>
    <property type="evidence" value="ECO:0007669"/>
    <property type="project" value="UniProtKB-KW"/>
</dbReference>
<dbReference type="EMBL" id="JAPTSV010000004">
    <property type="protein sequence ID" value="KAJ1528713.1"/>
    <property type="molecule type" value="Genomic_DNA"/>
</dbReference>
<comment type="similarity">
    <text evidence="2 11">Belongs to the replication factor A protein 1 family.</text>
</comment>
<name>A0AAV7XUE8_9NEOP</name>
<keyword evidence="4 11" id="KW-0479">Metal-binding</keyword>
<dbReference type="SUPFAM" id="SSF50249">
    <property type="entry name" value="Nucleic acid-binding proteins"/>
    <property type="match status" value="4"/>
</dbReference>
<protein>
    <recommendedName>
        <fullName evidence="11">Replication protein A subunit</fullName>
    </recommendedName>
</protein>
<keyword evidence="5 11" id="KW-0863">Zinc-finger</keyword>
<dbReference type="Pfam" id="PF04057">
    <property type="entry name" value="Rep-A_N"/>
    <property type="match status" value="1"/>
</dbReference>
<dbReference type="Pfam" id="PF16900">
    <property type="entry name" value="REPA_OB_2"/>
    <property type="match status" value="1"/>
</dbReference>
<feature type="domain" description="OB" evidence="13">
    <location>
        <begin position="224"/>
        <end position="304"/>
    </location>
</feature>
<dbReference type="InterPro" id="IPR047192">
    <property type="entry name" value="Euk_RPA1_DBD_C"/>
</dbReference>
<evidence type="ECO:0000256" key="10">
    <source>
        <dbReference type="ARBA" id="ARBA00062035"/>
    </source>
</evidence>
<evidence type="ECO:0000259" key="14">
    <source>
        <dbReference type="Pfam" id="PF04057"/>
    </source>
</evidence>
<dbReference type="Pfam" id="PF08646">
    <property type="entry name" value="Rep_fac-A_C"/>
    <property type="match status" value="1"/>
</dbReference>